<evidence type="ECO:0000313" key="2">
    <source>
        <dbReference type="Proteomes" id="UP000253436"/>
    </source>
</evidence>
<dbReference type="OrthoDB" id="1150187at2"/>
<evidence type="ECO:0008006" key="3">
    <source>
        <dbReference type="Google" id="ProtNLM"/>
    </source>
</evidence>
<name>A0A368ZIA2_9FLAO</name>
<proteinExistence type="predicted"/>
<dbReference type="Proteomes" id="UP000253436">
    <property type="component" value="Unassembled WGS sequence"/>
</dbReference>
<accession>A0A368ZIA2</accession>
<dbReference type="InterPro" id="IPR053154">
    <property type="entry name" value="c-di-AMP_regulator"/>
</dbReference>
<dbReference type="Gene3D" id="2.170.120.30">
    <property type="match status" value="1"/>
</dbReference>
<sequence length="320" mass="36766">MNSKKKTNIIDYLKKKNFKRFSLFFLVAFVFLIFSKLSNDYKQTIRLKVKLIHVDDEILIKKDSSNSIEAYVEAKGFSLMPFIFDNTKALIVDAKTDVTVRADYFVFDVTKHKYLIERQFGDAYHLISVIPDTLVIAYSKRASKKLPITFKKEIAYSVGYDLKGGFALEMDSAKVVGPVEEISKMKTITTETLKLNEVKTDINSSVGLDISAFKNVEVFPKTINVKGKVARFTEGVIEVPITIINQPEDVVINYFPKTVTLSYYVDLDQYNHIKASDFKVACDYLDREENQRFLVPKVVQSSEFVKYVNIKQKQIDFIEL</sequence>
<dbReference type="AlphaFoldDB" id="A0A368ZIA2"/>
<gene>
    <name evidence="1" type="ORF">DFQ08_104285</name>
</gene>
<comment type="caution">
    <text evidence="1">The sequence shown here is derived from an EMBL/GenBank/DDBJ whole genome shotgun (WGS) entry which is preliminary data.</text>
</comment>
<organism evidence="1 2">
    <name type="scientific">Winogradskyella arenosi</name>
    <dbReference type="NCBI Taxonomy" id="533325"/>
    <lineage>
        <taxon>Bacteria</taxon>
        <taxon>Pseudomonadati</taxon>
        <taxon>Bacteroidota</taxon>
        <taxon>Flavobacteriia</taxon>
        <taxon>Flavobacteriales</taxon>
        <taxon>Flavobacteriaceae</taxon>
        <taxon>Winogradskyella</taxon>
    </lineage>
</organism>
<dbReference type="RefSeq" id="WP_114310446.1">
    <property type="nucleotide sequence ID" value="NZ_QPJO01000004.1"/>
</dbReference>
<dbReference type="PANTHER" id="PTHR37804:SF1">
    <property type="entry name" value="CDAA REGULATORY PROTEIN CDAR"/>
    <property type="match status" value="1"/>
</dbReference>
<keyword evidence="2" id="KW-1185">Reference proteome</keyword>
<evidence type="ECO:0000313" key="1">
    <source>
        <dbReference type="EMBL" id="RCW90885.1"/>
    </source>
</evidence>
<reference evidence="1 2" key="1">
    <citation type="submission" date="2018-07" db="EMBL/GenBank/DDBJ databases">
        <title>Genomic Encyclopedia of Type Strains, Phase III (KMG-III): the genomes of soil and plant-associated and newly described type strains.</title>
        <authorList>
            <person name="Whitman W."/>
        </authorList>
    </citation>
    <scope>NUCLEOTIDE SEQUENCE [LARGE SCALE GENOMIC DNA]</scope>
    <source>
        <strain evidence="1 2">CECT 7958</strain>
    </source>
</reference>
<dbReference type="EMBL" id="QPJO01000004">
    <property type="protein sequence ID" value="RCW90885.1"/>
    <property type="molecule type" value="Genomic_DNA"/>
</dbReference>
<protein>
    <recommendedName>
        <fullName evidence="3">YbbR-like protein</fullName>
    </recommendedName>
</protein>
<dbReference type="PANTHER" id="PTHR37804">
    <property type="entry name" value="CDAA REGULATORY PROTEIN CDAR"/>
    <property type="match status" value="1"/>
</dbReference>
<dbReference type="Gene3D" id="2.170.120.40">
    <property type="entry name" value="YbbR-like domain"/>
    <property type="match status" value="1"/>
</dbReference>